<feature type="transmembrane region" description="Helical" evidence="7">
    <location>
        <begin position="385"/>
        <end position="405"/>
    </location>
</feature>
<evidence type="ECO:0000256" key="2">
    <source>
        <dbReference type="ARBA" id="ARBA00009706"/>
    </source>
</evidence>
<name>A0AAV3QFV4_LITER</name>
<feature type="transmembrane region" description="Helical" evidence="7">
    <location>
        <begin position="152"/>
        <end position="171"/>
    </location>
</feature>
<evidence type="ECO:0000256" key="3">
    <source>
        <dbReference type="ARBA" id="ARBA00022692"/>
    </source>
</evidence>
<gene>
    <name evidence="8" type="ORF">LIER_18893</name>
</gene>
<comment type="subcellular location">
    <subcellularLocation>
        <location evidence="1">Membrane</location>
        <topology evidence="1">Multi-pass membrane protein</topology>
    </subcellularLocation>
</comment>
<keyword evidence="4 7" id="KW-1133">Transmembrane helix</keyword>
<keyword evidence="3 7" id="KW-0812">Transmembrane</keyword>
<protein>
    <recommendedName>
        <fullName evidence="10">Transmembrane protein</fullName>
    </recommendedName>
</protein>
<keyword evidence="9" id="KW-1185">Reference proteome</keyword>
<keyword evidence="5 7" id="KW-0472">Membrane</keyword>
<organism evidence="8 9">
    <name type="scientific">Lithospermum erythrorhizon</name>
    <name type="common">Purple gromwell</name>
    <name type="synonym">Lithospermum officinale var. erythrorhizon</name>
    <dbReference type="NCBI Taxonomy" id="34254"/>
    <lineage>
        <taxon>Eukaryota</taxon>
        <taxon>Viridiplantae</taxon>
        <taxon>Streptophyta</taxon>
        <taxon>Embryophyta</taxon>
        <taxon>Tracheophyta</taxon>
        <taxon>Spermatophyta</taxon>
        <taxon>Magnoliopsida</taxon>
        <taxon>eudicotyledons</taxon>
        <taxon>Gunneridae</taxon>
        <taxon>Pentapetalae</taxon>
        <taxon>asterids</taxon>
        <taxon>lamiids</taxon>
        <taxon>Boraginales</taxon>
        <taxon>Boraginaceae</taxon>
        <taxon>Boraginoideae</taxon>
        <taxon>Lithospermeae</taxon>
        <taxon>Lithospermum</taxon>
    </lineage>
</organism>
<comment type="caution">
    <text evidence="8">The sequence shown here is derived from an EMBL/GenBank/DDBJ whole genome shotgun (WGS) entry which is preliminary data.</text>
</comment>
<feature type="transmembrane region" description="Helical" evidence="7">
    <location>
        <begin position="263"/>
        <end position="284"/>
    </location>
</feature>
<accession>A0AAV3QFV4</accession>
<keyword evidence="6" id="KW-0325">Glycoprotein</keyword>
<dbReference type="Proteomes" id="UP001454036">
    <property type="component" value="Unassembled WGS sequence"/>
</dbReference>
<dbReference type="AlphaFoldDB" id="A0AAV3QFV4"/>
<dbReference type="PANTHER" id="PTHR13624">
    <property type="entry name" value="RE42071P"/>
    <property type="match status" value="1"/>
</dbReference>
<evidence type="ECO:0000256" key="1">
    <source>
        <dbReference type="ARBA" id="ARBA00004141"/>
    </source>
</evidence>
<feature type="transmembrane region" description="Helical" evidence="7">
    <location>
        <begin position="432"/>
        <end position="455"/>
    </location>
</feature>
<comment type="similarity">
    <text evidence="2">Belongs to the TMEM161 family.</text>
</comment>
<evidence type="ECO:0000256" key="6">
    <source>
        <dbReference type="ARBA" id="ARBA00023180"/>
    </source>
</evidence>
<feature type="transmembrane region" description="Helical" evidence="7">
    <location>
        <begin position="12"/>
        <end position="32"/>
    </location>
</feature>
<dbReference type="PANTHER" id="PTHR13624:SF6">
    <property type="entry name" value="EMEI"/>
    <property type="match status" value="1"/>
</dbReference>
<evidence type="ECO:0000313" key="9">
    <source>
        <dbReference type="Proteomes" id="UP001454036"/>
    </source>
</evidence>
<evidence type="ECO:0008006" key="10">
    <source>
        <dbReference type="Google" id="ProtNLM"/>
    </source>
</evidence>
<feature type="transmembrane region" description="Helical" evidence="7">
    <location>
        <begin position="328"/>
        <end position="344"/>
    </location>
</feature>
<proteinExistence type="inferred from homology"/>
<feature type="transmembrane region" description="Helical" evidence="7">
    <location>
        <begin position="223"/>
        <end position="242"/>
    </location>
</feature>
<dbReference type="InterPro" id="IPR019395">
    <property type="entry name" value="Transmembrane_161A/B"/>
</dbReference>
<sequence>MTMLSTLLLQSANTITVQIIFALALTLLLSFLKLPEIFLFGLLSYVHPDDVAAPNNTSSGLKAAIRRPGTYDAAEPNKPRKKPKEKFEFDEQKAQIFRIKLNDSHLRTRRYFNEFSGAFNSTIIALSCLLLHKFQPVSKDLGVLRNGSAVPILLGLVCVCRVALLLAKVSWEGSASKRSERQLSVLLGAIMFLVGLNILFGVVPTCILDFDLDSLDGFGKLSIAIFMGCIAGFLYVPALRNARAFWIGTDQIRCNLSIISGGLFSRMLLYANFLMALFTSLLWFSPFCELLINQNIDGTKGSYLPIRKGHDFKLAGNLGFSRSDFDKFRVWCLLISGILQLVSLRQNVQMFLNEAVLCWYQRLHASKVPQLDYSRAKVFLHNHNLCLAVLQFFGPSALILLFLGLSHTRDDLLTNFRLACSFLPCSALTKELALYMAWFVVFVWATLTSVVLALYRRGIIYVS</sequence>
<evidence type="ECO:0000313" key="8">
    <source>
        <dbReference type="EMBL" id="GAA0162899.1"/>
    </source>
</evidence>
<evidence type="ECO:0000256" key="7">
    <source>
        <dbReference type="SAM" id="Phobius"/>
    </source>
</evidence>
<evidence type="ECO:0000256" key="4">
    <source>
        <dbReference type="ARBA" id="ARBA00022989"/>
    </source>
</evidence>
<dbReference type="GO" id="GO:0016020">
    <property type="term" value="C:membrane"/>
    <property type="evidence" value="ECO:0007669"/>
    <property type="project" value="UniProtKB-SubCell"/>
</dbReference>
<evidence type="ECO:0000256" key="5">
    <source>
        <dbReference type="ARBA" id="ARBA00023136"/>
    </source>
</evidence>
<dbReference type="Pfam" id="PF10268">
    <property type="entry name" value="Tmemb_161AB"/>
    <property type="match status" value="1"/>
</dbReference>
<reference evidence="8 9" key="1">
    <citation type="submission" date="2024-01" db="EMBL/GenBank/DDBJ databases">
        <title>The complete chloroplast genome sequence of Lithospermum erythrorhizon: insights into the phylogenetic relationship among Boraginaceae species and the maternal lineages of purple gromwells.</title>
        <authorList>
            <person name="Okada T."/>
            <person name="Watanabe K."/>
        </authorList>
    </citation>
    <scope>NUCLEOTIDE SEQUENCE [LARGE SCALE GENOMIC DNA]</scope>
</reference>
<feature type="transmembrane region" description="Helical" evidence="7">
    <location>
        <begin position="111"/>
        <end position="132"/>
    </location>
</feature>
<dbReference type="EMBL" id="BAABME010004589">
    <property type="protein sequence ID" value="GAA0162899.1"/>
    <property type="molecule type" value="Genomic_DNA"/>
</dbReference>
<feature type="transmembrane region" description="Helical" evidence="7">
    <location>
        <begin position="183"/>
        <end position="203"/>
    </location>
</feature>